<sequence length="242" mass="26766">TSSRVEGSHSALKGALSSSAGTLYTAGQKLNHRNSQCSEQLGALNSSENIIVRYDIRTQVETSMLCSAISRSTLELIHAEVMEKVHGQEEPGTMDNCNCATRIRYLLPCSHQIQLGVPIQVTQVHPRWRIQVPLPAVTGPRENLDLSAIAGVKDPAVLVRRKVVQEELEDSQRLPRLCNGQQIGQKGCDDVDPAEGLGTLGAPVLYLTMMRPTAQVKKMNVRTRMKKTVPPLRRYGRIYCLR</sequence>
<reference evidence="1 2" key="1">
    <citation type="journal article" date="2016" name="Proc. Natl. Acad. Sci. U.S.A.">
        <title>Comparative genomics of biotechnologically important yeasts.</title>
        <authorList>
            <person name="Riley R."/>
            <person name="Haridas S."/>
            <person name="Wolfe K.H."/>
            <person name="Lopes M.R."/>
            <person name="Hittinger C.T."/>
            <person name="Goeker M."/>
            <person name="Salamov A.A."/>
            <person name="Wisecaver J.H."/>
            <person name="Long T.M."/>
            <person name="Calvey C.H."/>
            <person name="Aerts A.L."/>
            <person name="Barry K.W."/>
            <person name="Choi C."/>
            <person name="Clum A."/>
            <person name="Coughlan A.Y."/>
            <person name="Deshpande S."/>
            <person name="Douglass A.P."/>
            <person name="Hanson S.J."/>
            <person name="Klenk H.-P."/>
            <person name="LaButti K.M."/>
            <person name="Lapidus A."/>
            <person name="Lindquist E.A."/>
            <person name="Lipzen A.M."/>
            <person name="Meier-Kolthoff J.P."/>
            <person name="Ohm R.A."/>
            <person name="Otillar R.P."/>
            <person name="Pangilinan J.L."/>
            <person name="Peng Y."/>
            <person name="Rokas A."/>
            <person name="Rosa C.A."/>
            <person name="Scheuner C."/>
            <person name="Sibirny A.A."/>
            <person name="Slot J.C."/>
            <person name="Stielow J.B."/>
            <person name="Sun H."/>
            <person name="Kurtzman C.P."/>
            <person name="Blackwell M."/>
            <person name="Grigoriev I.V."/>
            <person name="Jeffries T.W."/>
        </authorList>
    </citation>
    <scope>NUCLEOTIDE SEQUENCE [LARGE SCALE GENOMIC DNA]</scope>
    <source>
        <strain evidence="1 2">NRRL Y-11557</strain>
    </source>
</reference>
<evidence type="ECO:0000313" key="1">
    <source>
        <dbReference type="EMBL" id="ODQ75331.1"/>
    </source>
</evidence>
<gene>
    <name evidence="1" type="ORF">LIPSTDRAFT_67897</name>
</gene>
<proteinExistence type="predicted"/>
<protein>
    <recommendedName>
        <fullName evidence="3">SWIM-type domain-containing protein</fullName>
    </recommendedName>
</protein>
<keyword evidence="2" id="KW-1185">Reference proteome</keyword>
<evidence type="ECO:0000313" key="2">
    <source>
        <dbReference type="Proteomes" id="UP000094385"/>
    </source>
</evidence>
<dbReference type="OrthoDB" id="4327540at2759"/>
<organism evidence="1 2">
    <name type="scientific">Lipomyces starkeyi NRRL Y-11557</name>
    <dbReference type="NCBI Taxonomy" id="675824"/>
    <lineage>
        <taxon>Eukaryota</taxon>
        <taxon>Fungi</taxon>
        <taxon>Dikarya</taxon>
        <taxon>Ascomycota</taxon>
        <taxon>Saccharomycotina</taxon>
        <taxon>Lipomycetes</taxon>
        <taxon>Lipomycetales</taxon>
        <taxon>Lipomycetaceae</taxon>
        <taxon>Lipomyces</taxon>
    </lineage>
</organism>
<dbReference type="AlphaFoldDB" id="A0A1E3QCD0"/>
<dbReference type="EMBL" id="KV454290">
    <property type="protein sequence ID" value="ODQ75331.1"/>
    <property type="molecule type" value="Genomic_DNA"/>
</dbReference>
<name>A0A1E3QCD0_LIPST</name>
<accession>A0A1E3QCD0</accession>
<dbReference type="Proteomes" id="UP000094385">
    <property type="component" value="Unassembled WGS sequence"/>
</dbReference>
<evidence type="ECO:0008006" key="3">
    <source>
        <dbReference type="Google" id="ProtNLM"/>
    </source>
</evidence>
<feature type="non-terminal residue" evidence="1">
    <location>
        <position position="1"/>
    </location>
</feature>